<dbReference type="OrthoDB" id="422106at2759"/>
<gene>
    <name evidence="2" type="ORF">M407DRAFT_244417</name>
</gene>
<feature type="region of interest" description="Disordered" evidence="1">
    <location>
        <begin position="224"/>
        <end position="278"/>
    </location>
</feature>
<sequence length="291" mass="31778">MTDLYSRGEAEPTVELPYDDASAAEAEKKKSSSLLSRIGRSRVYALEDTSASMLGRLAKRKRDVLLDPEGDNEETEAGDQMDVDSTIRDNAITLSGSPIADLPTAKIFAYAAHFADPPNAVEWINDTTVVLIYGSNKSARKAFTSLMEDERDVPDTTAECKAQGVPTVLWPAQLRVNKLLKEGDSKGLAGDIMLRWATKLDVKQKGAAAQSKFYKTYGEQAGKEGRPVWDNAASGSGGRRDSKRGRASDWDGERRERKGDSGQPGGRTRDGVTKDDLDAELDAFLRDRGED</sequence>
<dbReference type="GO" id="GO:0005634">
    <property type="term" value="C:nucleus"/>
    <property type="evidence" value="ECO:0007669"/>
    <property type="project" value="TreeGrafter"/>
</dbReference>
<dbReference type="EMBL" id="KN823060">
    <property type="protein sequence ID" value="KIO24486.1"/>
    <property type="molecule type" value="Genomic_DNA"/>
</dbReference>
<proteinExistence type="predicted"/>
<name>A0A0C3QEV2_9AGAM</name>
<keyword evidence="3" id="KW-1185">Reference proteome</keyword>
<evidence type="ECO:0008006" key="4">
    <source>
        <dbReference type="Google" id="ProtNLM"/>
    </source>
</evidence>
<protein>
    <recommendedName>
        <fullName evidence="4">Chromatin target of PRMT1 protein C-terminal domain-containing protein</fullName>
    </recommendedName>
</protein>
<dbReference type="GO" id="GO:0003729">
    <property type="term" value="F:mRNA binding"/>
    <property type="evidence" value="ECO:0007669"/>
    <property type="project" value="InterPro"/>
</dbReference>
<dbReference type="Proteomes" id="UP000054248">
    <property type="component" value="Unassembled WGS sequence"/>
</dbReference>
<reference evidence="2 3" key="1">
    <citation type="submission" date="2014-04" db="EMBL/GenBank/DDBJ databases">
        <authorList>
            <consortium name="DOE Joint Genome Institute"/>
            <person name="Kuo A."/>
            <person name="Girlanda M."/>
            <person name="Perotto S."/>
            <person name="Kohler A."/>
            <person name="Nagy L.G."/>
            <person name="Floudas D."/>
            <person name="Copeland A."/>
            <person name="Barry K.W."/>
            <person name="Cichocki N."/>
            <person name="Veneault-Fourrey C."/>
            <person name="LaButti K."/>
            <person name="Lindquist E.A."/>
            <person name="Lipzen A."/>
            <person name="Lundell T."/>
            <person name="Morin E."/>
            <person name="Murat C."/>
            <person name="Sun H."/>
            <person name="Tunlid A."/>
            <person name="Henrissat B."/>
            <person name="Grigoriev I.V."/>
            <person name="Hibbett D.S."/>
            <person name="Martin F."/>
            <person name="Nordberg H.P."/>
            <person name="Cantor M.N."/>
            <person name="Hua S.X."/>
        </authorList>
    </citation>
    <scope>NUCLEOTIDE SEQUENCE [LARGE SCALE GENOMIC DNA]</scope>
    <source>
        <strain evidence="2 3">MUT 4182</strain>
    </source>
</reference>
<dbReference type="GO" id="GO:0000340">
    <property type="term" value="F:RNA 7-methylguanosine cap binding"/>
    <property type="evidence" value="ECO:0007669"/>
    <property type="project" value="InterPro"/>
</dbReference>
<dbReference type="PANTHER" id="PTHR16291">
    <property type="entry name" value="NUCLEAR CAP-BINDING PROTEIN SUBUNIT 3"/>
    <property type="match status" value="1"/>
</dbReference>
<feature type="compositionally biased region" description="Basic and acidic residues" evidence="1">
    <location>
        <begin position="238"/>
        <end position="260"/>
    </location>
</feature>
<organism evidence="2 3">
    <name type="scientific">Tulasnella calospora MUT 4182</name>
    <dbReference type="NCBI Taxonomy" id="1051891"/>
    <lineage>
        <taxon>Eukaryota</taxon>
        <taxon>Fungi</taxon>
        <taxon>Dikarya</taxon>
        <taxon>Basidiomycota</taxon>
        <taxon>Agaricomycotina</taxon>
        <taxon>Agaricomycetes</taxon>
        <taxon>Cantharellales</taxon>
        <taxon>Tulasnellaceae</taxon>
        <taxon>Tulasnella</taxon>
    </lineage>
</organism>
<evidence type="ECO:0000313" key="3">
    <source>
        <dbReference type="Proteomes" id="UP000054248"/>
    </source>
</evidence>
<evidence type="ECO:0000313" key="2">
    <source>
        <dbReference type="EMBL" id="KIO24486.1"/>
    </source>
</evidence>
<accession>A0A0C3QEV2</accession>
<dbReference type="Pfam" id="PF10309">
    <property type="entry name" value="NCBP3"/>
    <property type="match status" value="1"/>
</dbReference>
<dbReference type="InterPro" id="IPR019416">
    <property type="entry name" value="NCBP3"/>
</dbReference>
<dbReference type="AlphaFoldDB" id="A0A0C3QEV2"/>
<dbReference type="STRING" id="1051891.A0A0C3QEV2"/>
<feature type="region of interest" description="Disordered" evidence="1">
    <location>
        <begin position="1"/>
        <end position="23"/>
    </location>
</feature>
<dbReference type="PANTHER" id="PTHR16291:SF0">
    <property type="entry name" value="NUCLEAR CAP-BINDING PROTEIN SUBUNIT 3"/>
    <property type="match status" value="1"/>
</dbReference>
<reference evidence="3" key="2">
    <citation type="submission" date="2015-01" db="EMBL/GenBank/DDBJ databases">
        <title>Evolutionary Origins and Diversification of the Mycorrhizal Mutualists.</title>
        <authorList>
            <consortium name="DOE Joint Genome Institute"/>
            <consortium name="Mycorrhizal Genomics Consortium"/>
            <person name="Kohler A."/>
            <person name="Kuo A."/>
            <person name="Nagy L.G."/>
            <person name="Floudas D."/>
            <person name="Copeland A."/>
            <person name="Barry K.W."/>
            <person name="Cichocki N."/>
            <person name="Veneault-Fourrey C."/>
            <person name="LaButti K."/>
            <person name="Lindquist E.A."/>
            <person name="Lipzen A."/>
            <person name="Lundell T."/>
            <person name="Morin E."/>
            <person name="Murat C."/>
            <person name="Riley R."/>
            <person name="Ohm R."/>
            <person name="Sun H."/>
            <person name="Tunlid A."/>
            <person name="Henrissat B."/>
            <person name="Grigoriev I.V."/>
            <person name="Hibbett D.S."/>
            <person name="Martin F."/>
        </authorList>
    </citation>
    <scope>NUCLEOTIDE SEQUENCE [LARGE SCALE GENOMIC DNA]</scope>
    <source>
        <strain evidence="3">MUT 4182</strain>
    </source>
</reference>
<feature type="compositionally biased region" description="Basic and acidic residues" evidence="1">
    <location>
        <begin position="267"/>
        <end position="276"/>
    </location>
</feature>
<feature type="compositionally biased region" description="Basic and acidic residues" evidence="1">
    <location>
        <begin position="1"/>
        <end position="10"/>
    </location>
</feature>
<evidence type="ECO:0000256" key="1">
    <source>
        <dbReference type="SAM" id="MobiDB-lite"/>
    </source>
</evidence>
<dbReference type="HOGENOM" id="CLU_057731_0_0_1"/>